<reference evidence="3" key="1">
    <citation type="submission" date="2016-12" db="EMBL/GenBank/DDBJ databases">
        <authorList>
            <person name="Gulvik C.A."/>
        </authorList>
    </citation>
    <scope>NUCLEOTIDE SEQUENCE [LARGE SCALE GENOMIC DNA]</scope>
    <source>
        <strain evidence="3">NED12-00049-6B</strain>
    </source>
</reference>
<proteinExistence type="predicted"/>
<comment type="caution">
    <text evidence="2">The sequence shown here is derived from an EMBL/GenBank/DDBJ whole genome shotgun (WGS) entry which is preliminary data.</text>
</comment>
<dbReference type="Pfam" id="PF04276">
    <property type="entry name" value="DUF443"/>
    <property type="match status" value="1"/>
</dbReference>
<feature type="transmembrane region" description="Helical" evidence="1">
    <location>
        <begin position="185"/>
        <end position="205"/>
    </location>
</feature>
<dbReference type="InterPro" id="IPR005915">
    <property type="entry name" value="Tandem_5TM"/>
</dbReference>
<keyword evidence="1" id="KW-0472">Membrane</keyword>
<organism evidence="2 3">
    <name type="scientific">Streptococcus cuniculi</name>
    <dbReference type="NCBI Taxonomy" id="1432788"/>
    <lineage>
        <taxon>Bacteria</taxon>
        <taxon>Bacillati</taxon>
        <taxon>Bacillota</taxon>
        <taxon>Bacilli</taxon>
        <taxon>Lactobacillales</taxon>
        <taxon>Streptococcaceae</taxon>
        <taxon>Streptococcus</taxon>
    </lineage>
</organism>
<evidence type="ECO:0000313" key="3">
    <source>
        <dbReference type="Proteomes" id="UP000186890"/>
    </source>
</evidence>
<dbReference type="NCBIfam" id="TIGR01218">
    <property type="entry name" value="Gpos_tandem_5TM"/>
    <property type="match status" value="1"/>
</dbReference>
<feature type="transmembrane region" description="Helical" evidence="1">
    <location>
        <begin position="102"/>
        <end position="124"/>
    </location>
</feature>
<dbReference type="AlphaFoldDB" id="A0A1Q8E9E7"/>
<feature type="transmembrane region" description="Helical" evidence="1">
    <location>
        <begin position="69"/>
        <end position="87"/>
    </location>
</feature>
<sequence>MDGFHFSYANFRYLVFQLDGQYYLLDRQPNHLIAYLFMPLTWFFYQRVYPLTNEDYLNIRQKNDVMKQFVIPSALGVGASVFVGNWLRIHHVSKYFETDFSVMFKIILLLLAMAISSMLAWLVYNSRKRSIASLTHVNLTQPLYYKLRPSRISSKMIGTYMAYLLVIVGMASMSLVAFICSGNLVFLLITILMVFLHFMAVNLAYSTDIGYSYKVVDRLETTDKNRMLH</sequence>
<keyword evidence="1" id="KW-0812">Transmembrane</keyword>
<feature type="transmembrane region" description="Helical" evidence="1">
    <location>
        <begin position="157"/>
        <end position="179"/>
    </location>
</feature>
<evidence type="ECO:0000256" key="1">
    <source>
        <dbReference type="SAM" id="Phobius"/>
    </source>
</evidence>
<name>A0A1Q8E9E7_9STRE</name>
<keyword evidence="3" id="KW-1185">Reference proteome</keyword>
<feature type="transmembrane region" description="Helical" evidence="1">
    <location>
        <begin position="32"/>
        <end position="49"/>
    </location>
</feature>
<keyword evidence="1" id="KW-1133">Transmembrane helix</keyword>
<evidence type="ECO:0000313" key="2">
    <source>
        <dbReference type="EMBL" id="OLF48412.1"/>
    </source>
</evidence>
<accession>A0A1Q8E9E7</accession>
<dbReference type="Proteomes" id="UP000186890">
    <property type="component" value="Unassembled WGS sequence"/>
</dbReference>
<gene>
    <name evidence="2" type="ORF">BU202_01990</name>
</gene>
<evidence type="ECO:0008006" key="4">
    <source>
        <dbReference type="Google" id="ProtNLM"/>
    </source>
</evidence>
<dbReference type="EMBL" id="MSJM01000002">
    <property type="protein sequence ID" value="OLF48412.1"/>
    <property type="molecule type" value="Genomic_DNA"/>
</dbReference>
<protein>
    <recommendedName>
        <fullName evidence="4">DUF443 family protein</fullName>
    </recommendedName>
</protein>